<gene>
    <name evidence="2" type="ORF">AJ78_04589</name>
</gene>
<sequence>MAALPKSLPLDLSKFPKLSSEQAGHLRHFYNISNSLDGDWPHMGAQDPDQAFLDAYRYQLATMAYAAGLAHYHRLPAMRSLFKPLIRNLIRKMLRNEVWSYWYLTSQSGNRLDPELKELRKPWADPIVKENIMYSGHLLLMTSLYAMLFDDDEFEKPGSLSFEWDPLFWGFGPEKFEYDNASLQIAILKEMERGAWVGVCCEPNLVFVVCNQFPIIAMRYNDVRHGTNVIEDVLEKYQDALEKKNMVGNDGLFVDWLLLRQGVTTAARGVGFTAWASAFMNAWNPTLIRNLYSKQALGFLTTNTSNGTTELQHPAIGSEIRRLAATENADPNCPETIKRARDTYLSSSRPGFKYMQPHFGYVLKWLSELGKTEELNSLLSYADERFQPTWEKGGLYYPRHDTVINESGEWTFLDPFSGNAAIGYARLNVEDGQRKMWEAPWTKDGLAGKPWVDGLDLGHGVDCLRGSWVEEGVELNDGASSGASSGAMIVTLRNWEAKENRVEFVARGLPKGSWGVYERGCLLREREVGDDGNIDVTSVLSSGEEVDIVLIRRF</sequence>
<accession>A0A1J9QGT3</accession>
<dbReference type="EMBL" id="LGRN01000174">
    <property type="protein sequence ID" value="OJD15132.1"/>
    <property type="molecule type" value="Genomic_DNA"/>
</dbReference>
<feature type="domain" description="Linalool dehydratase/isomerase" evidence="1">
    <location>
        <begin position="57"/>
        <end position="402"/>
    </location>
</feature>
<evidence type="ECO:0000259" key="1">
    <source>
        <dbReference type="Pfam" id="PF18566"/>
    </source>
</evidence>
<dbReference type="InterPro" id="IPR041411">
    <property type="entry name" value="Ldi"/>
</dbReference>
<dbReference type="AlphaFoldDB" id="A0A1J9QGT3"/>
<keyword evidence="3" id="KW-1185">Reference proteome</keyword>
<dbReference type="STRING" id="1447872.A0A1J9QGT3"/>
<dbReference type="OrthoDB" id="4178555at2759"/>
<evidence type="ECO:0000313" key="2">
    <source>
        <dbReference type="EMBL" id="OJD15132.1"/>
    </source>
</evidence>
<name>A0A1J9QGT3_9EURO</name>
<reference evidence="2 3" key="1">
    <citation type="submission" date="2015-07" db="EMBL/GenBank/DDBJ databases">
        <title>Emmonsia species relationships and genome sequence.</title>
        <authorList>
            <consortium name="The Broad Institute Genomics Platform"/>
            <person name="Cuomo C.A."/>
            <person name="Munoz J.F."/>
            <person name="Imamovic A."/>
            <person name="Priest M.E."/>
            <person name="Young S."/>
            <person name="Clay O.K."/>
            <person name="McEwen J.G."/>
        </authorList>
    </citation>
    <scope>NUCLEOTIDE SEQUENCE [LARGE SCALE GENOMIC DNA]</scope>
    <source>
        <strain evidence="2 3">UAMH 9510</strain>
    </source>
</reference>
<evidence type="ECO:0000313" key="3">
    <source>
        <dbReference type="Proteomes" id="UP000182235"/>
    </source>
</evidence>
<comment type="caution">
    <text evidence="2">The sequence shown here is derived from an EMBL/GenBank/DDBJ whole genome shotgun (WGS) entry which is preliminary data.</text>
</comment>
<protein>
    <recommendedName>
        <fullName evidence="1">Linalool dehydratase/isomerase domain-containing protein</fullName>
    </recommendedName>
</protein>
<organism evidence="2 3">
    <name type="scientific">Emergomyces pasteurianus Ep9510</name>
    <dbReference type="NCBI Taxonomy" id="1447872"/>
    <lineage>
        <taxon>Eukaryota</taxon>
        <taxon>Fungi</taxon>
        <taxon>Dikarya</taxon>
        <taxon>Ascomycota</taxon>
        <taxon>Pezizomycotina</taxon>
        <taxon>Eurotiomycetes</taxon>
        <taxon>Eurotiomycetidae</taxon>
        <taxon>Onygenales</taxon>
        <taxon>Ajellomycetaceae</taxon>
        <taxon>Emergomyces</taxon>
    </lineage>
</organism>
<dbReference type="VEuPathDB" id="FungiDB:AJ78_04589"/>
<proteinExistence type="predicted"/>
<dbReference type="Proteomes" id="UP000182235">
    <property type="component" value="Unassembled WGS sequence"/>
</dbReference>
<dbReference type="Pfam" id="PF18566">
    <property type="entry name" value="Ldi"/>
    <property type="match status" value="1"/>
</dbReference>